<dbReference type="PANTHER" id="PTHR37954:SF3">
    <property type="entry name" value="DUF169 DOMAIN-CONTAINING PROTEIN"/>
    <property type="match status" value="1"/>
</dbReference>
<name>A0A7C3WRZ4_9BACT</name>
<accession>A0A7C3WRZ4</accession>
<proteinExistence type="predicted"/>
<dbReference type="InterPro" id="IPR003748">
    <property type="entry name" value="DUF169"/>
</dbReference>
<gene>
    <name evidence="1" type="ORF">ENV62_07055</name>
</gene>
<dbReference type="EMBL" id="DTHB01000048">
    <property type="protein sequence ID" value="HGB14975.1"/>
    <property type="molecule type" value="Genomic_DNA"/>
</dbReference>
<protein>
    <recommendedName>
        <fullName evidence="2">DUF169 domain-containing protein</fullName>
    </recommendedName>
</protein>
<dbReference type="PANTHER" id="PTHR37954">
    <property type="entry name" value="BLL4979 PROTEIN"/>
    <property type="match status" value="1"/>
</dbReference>
<sequence>MGLQEAMNAIAAKSQDRLTYTDIRDTYVYYIRVDFDPVGIRFCADEAEIPKYRINAKAKAKLTYCQYLAMARGGHKAMFMTPNMLLCENAEPVFGFRDLDREKDTKRHMKYLLNEELAWQAPSAKAKLPLGKYRGIYTAPLAMFDDSGVDPDIVFFMVLPYQAYHILNDYMAATGRSSLTFNHTPNSAVCSGSVWAFNHQTANLTTMCAGSKTSGKSDMSMMNLFIPGTQIKASAAQLLKRVTEMGGPSLLGKGGEPWPGLDVCKGCPLFKYETIP</sequence>
<comment type="caution">
    <text evidence="1">The sequence shown here is derived from an EMBL/GenBank/DDBJ whole genome shotgun (WGS) entry which is preliminary data.</text>
</comment>
<evidence type="ECO:0008006" key="2">
    <source>
        <dbReference type="Google" id="ProtNLM"/>
    </source>
</evidence>
<organism evidence="1">
    <name type="scientific">Desulfobacca acetoxidans</name>
    <dbReference type="NCBI Taxonomy" id="60893"/>
    <lineage>
        <taxon>Bacteria</taxon>
        <taxon>Pseudomonadati</taxon>
        <taxon>Thermodesulfobacteriota</taxon>
        <taxon>Desulfobaccia</taxon>
        <taxon>Desulfobaccales</taxon>
        <taxon>Desulfobaccaceae</taxon>
        <taxon>Desulfobacca</taxon>
    </lineage>
</organism>
<dbReference type="Pfam" id="PF02596">
    <property type="entry name" value="DUF169"/>
    <property type="match status" value="1"/>
</dbReference>
<reference evidence="1" key="1">
    <citation type="journal article" date="2020" name="mSystems">
        <title>Genome- and Community-Level Interaction Insights into Carbon Utilization and Element Cycling Functions of Hydrothermarchaeota in Hydrothermal Sediment.</title>
        <authorList>
            <person name="Zhou Z."/>
            <person name="Liu Y."/>
            <person name="Xu W."/>
            <person name="Pan J."/>
            <person name="Luo Z.H."/>
            <person name="Li M."/>
        </authorList>
    </citation>
    <scope>NUCLEOTIDE SEQUENCE [LARGE SCALE GENOMIC DNA]</scope>
    <source>
        <strain evidence="1">SpSt-776</strain>
    </source>
</reference>
<dbReference type="AlphaFoldDB" id="A0A7C3WRZ4"/>
<evidence type="ECO:0000313" key="1">
    <source>
        <dbReference type="EMBL" id="HGB14975.1"/>
    </source>
</evidence>